<dbReference type="InterPro" id="IPR027482">
    <property type="entry name" value="Sec1-like_dom2"/>
</dbReference>
<proteinExistence type="inferred from homology"/>
<comment type="caution">
    <text evidence="3">The sequence shown here is derived from an EMBL/GenBank/DDBJ whole genome shotgun (WGS) entry which is preliminary data.</text>
</comment>
<protein>
    <recommendedName>
        <fullName evidence="5">Sec1-like protein</fullName>
    </recommendedName>
</protein>
<evidence type="ECO:0000256" key="2">
    <source>
        <dbReference type="SAM" id="MobiDB-lite"/>
    </source>
</evidence>
<evidence type="ECO:0000256" key="1">
    <source>
        <dbReference type="ARBA" id="ARBA00009884"/>
    </source>
</evidence>
<dbReference type="InterPro" id="IPR043127">
    <property type="entry name" value="Sec-1-like_dom3a"/>
</dbReference>
<organism evidence="3 4">
    <name type="scientific">Smittium simulii</name>
    <dbReference type="NCBI Taxonomy" id="133385"/>
    <lineage>
        <taxon>Eukaryota</taxon>
        <taxon>Fungi</taxon>
        <taxon>Fungi incertae sedis</taxon>
        <taxon>Zoopagomycota</taxon>
        <taxon>Kickxellomycotina</taxon>
        <taxon>Harpellomycetes</taxon>
        <taxon>Harpellales</taxon>
        <taxon>Legeriomycetaceae</taxon>
        <taxon>Smittium</taxon>
    </lineage>
</organism>
<dbReference type="Gene3D" id="3.90.830.10">
    <property type="entry name" value="Syntaxin Binding Protein 1, Chain A, domain 2"/>
    <property type="match status" value="1"/>
</dbReference>
<sequence length="824" mass="92223">MSLIELQRKQLLNILESVKPANRYKIVVVDQRSLKLLTGILKLSEVLDFDVIRIDSIDKRRKPEVDIHAMYILTPSQKSIVMLIKDFTITGQHNIPGGTMYKAAHLFFTSELPDILFKRVTTSPIKKYIAALKEICVEYEPLETRLFLTKLANFEAFRLYSDKYSSNFSKEIDFISRKIVNVCKIWGTKPIISYFNLTSRPSLSAISRQIAQFVEAELEKTFDADTPSESTEDPESKITKLLILDRSIDYCAPLLHEFTYEAMANDLVSEALEDVKCGKKYSYYTQLSNGEMELKTAILDENDQVWLSFRHEHISDAQERIMKEIDNLAEKNKAIVEMQSGKQQNLSKMRDIVSAMPKFKAKMAEYSIHVSLMQNCMKVFSSNDLANIAFIEQNLVMMTTPEKEPYTSGSFDVANLLSNANVDPLIKTRLLIIYLLTNPTLTENERSQIVSRANLGREAYDSLSGLKTLMPIEKSFDISNKIRDSCKVVVKSAKEKIANAKNYGNYRGANQKATGPLGFKGASPLLGLISSDKSGFLGQGNRNMDNVEQEKEPYDVSRYQPVLKDIIEALVLGQLDSEFFRCISAPKNDVDDISEKMKDMSFRKKSDADSLLLPTGGISRSLRSTKATWQKSKSQSVGLNGDRSNNNSGANTPGMLDSGDRFDKSGSKTPIVRKGPKLIVYIIGGITYSEIRAANEIANKYNSDLIIGSSHTMTPSGFLDGLSSLISADRGADYDESKVLANELPGAKLEPSSHIYGYATENDIDPLVKYEEITSRLANRNKQGAAVAELSIEEAFMNKLKSGEDQWNNIKSMSSTRKTSGNNI</sequence>
<feature type="region of interest" description="Disordered" evidence="2">
    <location>
        <begin position="623"/>
        <end position="669"/>
    </location>
</feature>
<dbReference type="Gene3D" id="3.40.50.2060">
    <property type="match status" value="1"/>
</dbReference>
<dbReference type="Proteomes" id="UP000245383">
    <property type="component" value="Unassembled WGS sequence"/>
</dbReference>
<dbReference type="Pfam" id="PF00995">
    <property type="entry name" value="Sec1"/>
    <property type="match status" value="1"/>
</dbReference>
<dbReference type="Gene3D" id="1.25.40.60">
    <property type="match status" value="1"/>
</dbReference>
<dbReference type="GO" id="GO:0016192">
    <property type="term" value="P:vesicle-mediated transport"/>
    <property type="evidence" value="ECO:0007669"/>
    <property type="project" value="InterPro"/>
</dbReference>
<dbReference type="InterPro" id="IPR043154">
    <property type="entry name" value="Sec-1-like_dom1"/>
</dbReference>
<evidence type="ECO:0000313" key="4">
    <source>
        <dbReference type="Proteomes" id="UP000245383"/>
    </source>
</evidence>
<dbReference type="SUPFAM" id="SSF56815">
    <property type="entry name" value="Sec1/munc18-like (SM) proteins"/>
    <property type="match status" value="1"/>
</dbReference>
<reference evidence="3 4" key="1">
    <citation type="journal article" date="2018" name="MBio">
        <title>Comparative Genomics Reveals the Core Gene Toolbox for the Fungus-Insect Symbiosis.</title>
        <authorList>
            <person name="Wang Y."/>
            <person name="Stata M."/>
            <person name="Wang W."/>
            <person name="Stajich J.E."/>
            <person name="White M.M."/>
            <person name="Moncalvo J.M."/>
        </authorList>
    </citation>
    <scope>NUCLEOTIDE SEQUENCE [LARGE SCALE GENOMIC DNA]</scope>
    <source>
        <strain evidence="3 4">SWE-8-4</strain>
    </source>
</reference>
<gene>
    <name evidence="3" type="ORF">BB561_005043</name>
</gene>
<dbReference type="Gene3D" id="3.40.50.1910">
    <property type="match status" value="1"/>
</dbReference>
<dbReference type="AlphaFoldDB" id="A0A2T9YCJ0"/>
<keyword evidence="4" id="KW-1185">Reference proteome</keyword>
<dbReference type="STRING" id="133385.A0A2T9YCJ0"/>
<dbReference type="OrthoDB" id="2228at2759"/>
<dbReference type="PANTHER" id="PTHR11679">
    <property type="entry name" value="VESICLE PROTEIN SORTING-ASSOCIATED"/>
    <property type="match status" value="1"/>
</dbReference>
<evidence type="ECO:0008006" key="5">
    <source>
        <dbReference type="Google" id="ProtNLM"/>
    </source>
</evidence>
<name>A0A2T9YCJ0_9FUNG</name>
<dbReference type="InterPro" id="IPR036045">
    <property type="entry name" value="Sec1-like_sf"/>
</dbReference>
<comment type="similarity">
    <text evidence="1">Belongs to the STXBP/unc-18/SEC1 family.</text>
</comment>
<feature type="compositionally biased region" description="Polar residues" evidence="2">
    <location>
        <begin position="623"/>
        <end position="651"/>
    </location>
</feature>
<dbReference type="InterPro" id="IPR001619">
    <property type="entry name" value="Sec1-like"/>
</dbReference>
<evidence type="ECO:0000313" key="3">
    <source>
        <dbReference type="EMBL" id="PVU90053.1"/>
    </source>
</evidence>
<accession>A0A2T9YCJ0</accession>
<dbReference type="EMBL" id="MBFR01000279">
    <property type="protein sequence ID" value="PVU90053.1"/>
    <property type="molecule type" value="Genomic_DNA"/>
</dbReference>